<protein>
    <submittedName>
        <fullName evidence="1">MBL fold metallo-hydrolase</fullName>
    </submittedName>
</protein>
<evidence type="ECO:0000313" key="2">
    <source>
        <dbReference type="Proteomes" id="UP001219389"/>
    </source>
</evidence>
<name>A0A139KMG9_BACOV</name>
<dbReference type="PANTHER" id="PTHR13754:SF13">
    <property type="entry name" value="METALLO-BETA-LACTAMASE SUPERFAMILY PROTEIN (AFU_ORTHOLOGUE AFUA_3G07630)"/>
    <property type="match status" value="1"/>
</dbReference>
<accession>A0A139KMG9</accession>
<dbReference type="CDD" id="cd07713">
    <property type="entry name" value="DHPS-like_MBL-fold"/>
    <property type="match status" value="1"/>
</dbReference>
<dbReference type="EMBL" id="JAQNZF010000014">
    <property type="protein sequence ID" value="MDC2743081.1"/>
    <property type="molecule type" value="Genomic_DNA"/>
</dbReference>
<proteinExistence type="predicted"/>
<dbReference type="GO" id="GO:0004190">
    <property type="term" value="F:aspartic-type endopeptidase activity"/>
    <property type="evidence" value="ECO:0007669"/>
    <property type="project" value="InterPro"/>
</dbReference>
<dbReference type="SUPFAM" id="SSF56281">
    <property type="entry name" value="Metallo-hydrolase/oxidoreductase"/>
    <property type="match status" value="1"/>
</dbReference>
<dbReference type="GO" id="GO:0006508">
    <property type="term" value="P:proteolysis"/>
    <property type="evidence" value="ECO:0007669"/>
    <property type="project" value="InterPro"/>
</dbReference>
<dbReference type="InterPro" id="IPR052926">
    <property type="entry name" value="Metallo-beta-lactamase_dom"/>
</dbReference>
<dbReference type="PROSITE" id="PS00141">
    <property type="entry name" value="ASP_PROTEASE"/>
    <property type="match status" value="1"/>
</dbReference>
<dbReference type="SMART" id="SM00849">
    <property type="entry name" value="Lactamase_B"/>
    <property type="match status" value="1"/>
</dbReference>
<dbReference type="PANTHER" id="PTHR13754">
    <property type="entry name" value="METALLO-BETA-LACTAMASE SUPERFAMILY PROTEIN"/>
    <property type="match status" value="1"/>
</dbReference>
<dbReference type="InterPro" id="IPR041712">
    <property type="entry name" value="DHPS-like_MBL-fold"/>
</dbReference>
<dbReference type="Gene3D" id="3.60.15.10">
    <property type="entry name" value="Ribonuclease Z/Hydroxyacylglutathione hydrolase-like"/>
    <property type="match status" value="1"/>
</dbReference>
<dbReference type="GO" id="GO:0016740">
    <property type="term" value="F:transferase activity"/>
    <property type="evidence" value="ECO:0007669"/>
    <property type="project" value="TreeGrafter"/>
</dbReference>
<dbReference type="RefSeq" id="WP_022199484.1">
    <property type="nucleotide sequence ID" value="NZ_CAKJYX010000005.1"/>
</dbReference>
<dbReference type="Proteomes" id="UP001219389">
    <property type="component" value="Unassembled WGS sequence"/>
</dbReference>
<dbReference type="AlphaFoldDB" id="A0A139KMG9"/>
<dbReference type="Pfam" id="PF00753">
    <property type="entry name" value="Lactamase_B"/>
    <property type="match status" value="1"/>
</dbReference>
<comment type="caution">
    <text evidence="1">The sequence shown here is derived from an EMBL/GenBank/DDBJ whole genome shotgun (WGS) entry which is preliminary data.</text>
</comment>
<gene>
    <name evidence="1" type="ORF">PO382_12695</name>
</gene>
<sequence>MGYKITTLVENCVYGRKLQAEHGLSLYIETSGHRLLFDTGASDLFIRNARLLHIDLQKVDYLILSHGHSDHTGGLRYFLELNTQATVVCKREIFSPKFKDERENGMMHTQNLDRSRFRFITKQTELLPGVFLFPSIDIINQADTHFERFWVQQEDGCKIPDTFQDELAVVLVEPEGFSVLSACSHRGITNILRTVQAAFPESPCKLLLGGFHIHNAEKQKYQVIADYLQEYLPRQIGVCHCTGVDKYAFFYKDFGDSTFYNYTGKLIQTDLSE</sequence>
<evidence type="ECO:0000313" key="1">
    <source>
        <dbReference type="EMBL" id="MDC2743081.1"/>
    </source>
</evidence>
<dbReference type="InterPro" id="IPR001969">
    <property type="entry name" value="Aspartic_peptidase_AS"/>
</dbReference>
<dbReference type="InterPro" id="IPR036866">
    <property type="entry name" value="RibonucZ/Hydroxyglut_hydro"/>
</dbReference>
<dbReference type="InterPro" id="IPR001279">
    <property type="entry name" value="Metallo-B-lactamas"/>
</dbReference>
<organism evidence="1 2">
    <name type="scientific">Bacteroides ovatus</name>
    <dbReference type="NCBI Taxonomy" id="28116"/>
    <lineage>
        <taxon>Bacteria</taxon>
        <taxon>Pseudomonadati</taxon>
        <taxon>Bacteroidota</taxon>
        <taxon>Bacteroidia</taxon>
        <taxon>Bacteroidales</taxon>
        <taxon>Bacteroidaceae</taxon>
        <taxon>Bacteroides</taxon>
    </lineage>
</organism>
<reference evidence="1" key="1">
    <citation type="submission" date="2022-10" db="EMBL/GenBank/DDBJ databases">
        <title>Human gut microbiome strain richness.</title>
        <authorList>
            <person name="Chen-Liaw A."/>
        </authorList>
    </citation>
    <scope>NUCLEOTIDE SEQUENCE</scope>
    <source>
        <strain evidence="1">BSD2780120875st1_E1_BSD2780120875_150330</strain>
    </source>
</reference>